<dbReference type="GO" id="GO:0016020">
    <property type="term" value="C:membrane"/>
    <property type="evidence" value="ECO:0007669"/>
    <property type="project" value="UniProtKB-SubCell"/>
</dbReference>
<name>A0A836KPD4_9TRYP</name>
<evidence type="ECO:0000256" key="2">
    <source>
        <dbReference type="ARBA" id="ARBA00022692"/>
    </source>
</evidence>
<evidence type="ECO:0000256" key="5">
    <source>
        <dbReference type="SAM" id="Phobius"/>
    </source>
</evidence>
<feature type="transmembrane region" description="Helical" evidence="5">
    <location>
        <begin position="414"/>
        <end position="437"/>
    </location>
</feature>
<gene>
    <name evidence="6" type="ORF">LSCM1_06266</name>
</gene>
<reference evidence="6 7" key="1">
    <citation type="submission" date="2021-03" db="EMBL/GenBank/DDBJ databases">
        <title>Leishmania (Mundinia) martiniquensis Genome sequencing and assembly.</title>
        <authorList>
            <person name="Almutairi H."/>
            <person name="Gatherer D."/>
        </authorList>
    </citation>
    <scope>NUCLEOTIDE SEQUENCE [LARGE SCALE GENOMIC DNA]</scope>
    <source>
        <strain evidence="6">LSCM1</strain>
    </source>
</reference>
<dbReference type="Proteomes" id="UP000673552">
    <property type="component" value="Chromosome 19"/>
</dbReference>
<dbReference type="InterPro" id="IPR004776">
    <property type="entry name" value="Mem_transp_PIN-like"/>
</dbReference>
<dbReference type="RefSeq" id="XP_067179326.1">
    <property type="nucleotide sequence ID" value="XM_067323697.1"/>
</dbReference>
<proteinExistence type="predicted"/>
<evidence type="ECO:0000256" key="3">
    <source>
        <dbReference type="ARBA" id="ARBA00022989"/>
    </source>
</evidence>
<dbReference type="PANTHER" id="PTHR31419">
    <property type="entry name" value="PROTEIN PIN-LIKES 2"/>
    <property type="match status" value="1"/>
</dbReference>
<feature type="transmembrane region" description="Helical" evidence="5">
    <location>
        <begin position="42"/>
        <end position="66"/>
    </location>
</feature>
<keyword evidence="7" id="KW-1185">Reference proteome</keyword>
<dbReference type="InterPro" id="IPR039305">
    <property type="entry name" value="PILS2/6"/>
</dbReference>
<dbReference type="EMBL" id="JAFEUZ010000019">
    <property type="protein sequence ID" value="KAG5480562.1"/>
    <property type="molecule type" value="Genomic_DNA"/>
</dbReference>
<dbReference type="GeneID" id="92516209"/>
<dbReference type="AlphaFoldDB" id="A0A836KPD4"/>
<evidence type="ECO:0000313" key="6">
    <source>
        <dbReference type="EMBL" id="KAG5480562.1"/>
    </source>
</evidence>
<accession>A0A836KPD4</accession>
<evidence type="ECO:0000256" key="1">
    <source>
        <dbReference type="ARBA" id="ARBA00004141"/>
    </source>
</evidence>
<dbReference type="KEGG" id="lmat:92516209"/>
<dbReference type="PANTHER" id="PTHR31419:SF1">
    <property type="entry name" value="PROTEIN PIN-LIKES 6"/>
    <property type="match status" value="1"/>
</dbReference>
<feature type="transmembrane region" description="Helical" evidence="5">
    <location>
        <begin position="330"/>
        <end position="351"/>
    </location>
</feature>
<keyword evidence="3 5" id="KW-1133">Transmembrane helix</keyword>
<dbReference type="GO" id="GO:0055085">
    <property type="term" value="P:transmembrane transport"/>
    <property type="evidence" value="ECO:0007669"/>
    <property type="project" value="InterPro"/>
</dbReference>
<comment type="caution">
    <text evidence="6">The sequence shown here is derived from an EMBL/GenBank/DDBJ whole genome shotgun (WGS) entry which is preliminary data.</text>
</comment>
<protein>
    <submittedName>
        <fullName evidence="6">Uncharacterized protein</fullName>
    </submittedName>
</protein>
<evidence type="ECO:0000313" key="7">
    <source>
        <dbReference type="Proteomes" id="UP000673552"/>
    </source>
</evidence>
<keyword evidence="2 5" id="KW-0812">Transmembrane</keyword>
<feature type="transmembrane region" description="Helical" evidence="5">
    <location>
        <begin position="449"/>
        <end position="470"/>
    </location>
</feature>
<comment type="subcellular location">
    <subcellularLocation>
        <location evidence="1">Membrane</location>
        <topology evidence="1">Multi-pass membrane protein</topology>
    </subcellularLocation>
</comment>
<feature type="transmembrane region" description="Helical" evidence="5">
    <location>
        <begin position="72"/>
        <end position="97"/>
    </location>
</feature>
<feature type="transmembrane region" description="Helical" evidence="5">
    <location>
        <begin position="143"/>
        <end position="162"/>
    </location>
</feature>
<feature type="transmembrane region" description="Helical" evidence="5">
    <location>
        <begin position="286"/>
        <end position="310"/>
    </location>
</feature>
<dbReference type="Pfam" id="PF03547">
    <property type="entry name" value="Mem_trans"/>
    <property type="match status" value="1"/>
</dbReference>
<keyword evidence="4 5" id="KW-0472">Membrane</keyword>
<organism evidence="6 7">
    <name type="scientific">Leishmania martiniquensis</name>
    <dbReference type="NCBI Taxonomy" id="1580590"/>
    <lineage>
        <taxon>Eukaryota</taxon>
        <taxon>Discoba</taxon>
        <taxon>Euglenozoa</taxon>
        <taxon>Kinetoplastea</taxon>
        <taxon>Metakinetoplastina</taxon>
        <taxon>Trypanosomatida</taxon>
        <taxon>Trypanosomatidae</taxon>
        <taxon>Leishmaniinae</taxon>
        <taxon>Leishmania</taxon>
    </lineage>
</organism>
<feature type="transmembrane region" description="Helical" evidence="5">
    <location>
        <begin position="6"/>
        <end position="30"/>
    </location>
</feature>
<dbReference type="OrthoDB" id="191139at2759"/>
<sequence>MVNLYVGVLFIATTAVGRIALCAIAGIVVSRNFSHLEETLTGLSYVAMRVFLPCLLFSNLCLSVTWEGLRKFYWAPLFALLSMGLGFLSSMLVRIFLTREYHAVAVLASTFQNGLAFPVSVLLNLKGIDWLTRAAVADAQSYVFLYNVICSVGLWALGDPMIELAKKRELGLEEARREEEELAGRPQHQTSIGFSGEAANDEGGRVSYPFEAPRHNPGLEDSEEQVPLPRPRAATAREQLGWYRPAHAKDKPITPPPGSPAIVVGGETSTDGAAEVKPTAVRLKRLGLIALKSFQSPTVLLSVIAIFISLTPPLRWLAESPLGEPFVGGLALVGKGAVPLQLLVVGFSIWANRSGNGTASLTKNLPAAASPAASGTPLANEDGTIIDVSASPLGKGNKNFVIWVTSKMGPEFVLIWYTVVMRLVIIPSVCFLFLHILVKTGVMTNEKPFLLATLVAIISPSAMDSTLICSAHNYHARDYARVIFFMYLSTILTTSVWLFLFTLYLKD</sequence>
<feature type="transmembrane region" description="Helical" evidence="5">
    <location>
        <begin position="482"/>
        <end position="505"/>
    </location>
</feature>
<evidence type="ECO:0000256" key="4">
    <source>
        <dbReference type="ARBA" id="ARBA00023136"/>
    </source>
</evidence>